<gene>
    <name evidence="4" type="ORF">GCM10023082_28300</name>
</gene>
<keyword evidence="2" id="KW-0472">Membrane</keyword>
<accession>A0ABP7F0Z1</accession>
<comment type="caution">
    <text evidence="4">The sequence shown here is derived from an EMBL/GenBank/DDBJ whole genome shotgun (WGS) entry which is preliminary data.</text>
</comment>
<organism evidence="4 5">
    <name type="scientific">Streptomyces tremellae</name>
    <dbReference type="NCBI Taxonomy" id="1124239"/>
    <lineage>
        <taxon>Bacteria</taxon>
        <taxon>Bacillati</taxon>
        <taxon>Actinomycetota</taxon>
        <taxon>Actinomycetes</taxon>
        <taxon>Kitasatosporales</taxon>
        <taxon>Streptomycetaceae</taxon>
        <taxon>Streptomyces</taxon>
    </lineage>
</organism>
<feature type="chain" id="PRO_5045831469" description="Lipoprotein" evidence="3">
    <location>
        <begin position="43"/>
        <end position="341"/>
    </location>
</feature>
<sequence length="341" mass="33399">MPAAAPPPPLPTAPPARRPRALTAATATAALLVLSAAGTATAVDRPTRPGKLTLISTAEGAALADAHGAPLYLREADRHGTPGCTGRCAALFPPAVGSPVRARGVTGEVTHTPRHAPGSALPQVVYAGHPLYYYAKDRPHHRPEGGLVDGFLLVAPDGTPLPPAGGEIGTATSRPERPAPTPPPDTRHHASGHTTSHPAAPPATSHTQAPPAPARTAGAPTRSRAAAPPAVPHTGAPPATSGTGAAPARSHPAAPTATPARSTAAVPAAPRTSPAAVGALQVTPSGAASGGAVHPVAVVADRPAASVAARVALVIGAAAAACAVCLVAVRRLRGTPAGGEH</sequence>
<evidence type="ECO:0000256" key="3">
    <source>
        <dbReference type="SAM" id="SignalP"/>
    </source>
</evidence>
<keyword evidence="5" id="KW-1185">Reference proteome</keyword>
<protein>
    <recommendedName>
        <fullName evidence="6">Lipoprotein</fullName>
    </recommendedName>
</protein>
<evidence type="ECO:0000256" key="2">
    <source>
        <dbReference type="SAM" id="Phobius"/>
    </source>
</evidence>
<evidence type="ECO:0000313" key="5">
    <source>
        <dbReference type="Proteomes" id="UP001499884"/>
    </source>
</evidence>
<evidence type="ECO:0008006" key="6">
    <source>
        <dbReference type="Google" id="ProtNLM"/>
    </source>
</evidence>
<keyword evidence="3" id="KW-0732">Signal</keyword>
<feature type="region of interest" description="Disordered" evidence="1">
    <location>
        <begin position="158"/>
        <end position="270"/>
    </location>
</feature>
<keyword evidence="2" id="KW-0812">Transmembrane</keyword>
<dbReference type="RefSeq" id="WP_345646179.1">
    <property type="nucleotide sequence ID" value="NZ_BAABEP010000016.1"/>
</dbReference>
<evidence type="ECO:0000256" key="1">
    <source>
        <dbReference type="SAM" id="MobiDB-lite"/>
    </source>
</evidence>
<feature type="compositionally biased region" description="Low complexity" evidence="1">
    <location>
        <begin position="214"/>
        <end position="270"/>
    </location>
</feature>
<reference evidence="5" key="1">
    <citation type="journal article" date="2019" name="Int. J. Syst. Evol. Microbiol.">
        <title>The Global Catalogue of Microorganisms (GCM) 10K type strain sequencing project: providing services to taxonomists for standard genome sequencing and annotation.</title>
        <authorList>
            <consortium name="The Broad Institute Genomics Platform"/>
            <consortium name="The Broad Institute Genome Sequencing Center for Infectious Disease"/>
            <person name="Wu L."/>
            <person name="Ma J."/>
        </authorList>
    </citation>
    <scope>NUCLEOTIDE SEQUENCE [LARGE SCALE GENOMIC DNA]</scope>
    <source>
        <strain evidence="5">JCM 30846</strain>
    </source>
</reference>
<feature type="signal peptide" evidence="3">
    <location>
        <begin position="1"/>
        <end position="42"/>
    </location>
</feature>
<feature type="transmembrane region" description="Helical" evidence="2">
    <location>
        <begin position="307"/>
        <end position="329"/>
    </location>
</feature>
<dbReference type="Proteomes" id="UP001499884">
    <property type="component" value="Unassembled WGS sequence"/>
</dbReference>
<evidence type="ECO:0000313" key="4">
    <source>
        <dbReference type="EMBL" id="GAA3728815.1"/>
    </source>
</evidence>
<proteinExistence type="predicted"/>
<name>A0ABP7F0Z1_9ACTN</name>
<keyword evidence="2" id="KW-1133">Transmembrane helix</keyword>
<dbReference type="EMBL" id="BAABEP010000016">
    <property type="protein sequence ID" value="GAA3728815.1"/>
    <property type="molecule type" value="Genomic_DNA"/>
</dbReference>